<accession>A0A1S9PB76</accession>
<feature type="domain" description="Ricin B lectin" evidence="2">
    <location>
        <begin position="24"/>
        <end position="88"/>
    </location>
</feature>
<keyword evidence="1" id="KW-0732">Signal</keyword>
<feature type="signal peptide" evidence="1">
    <location>
        <begin position="1"/>
        <end position="20"/>
    </location>
</feature>
<sequence>MKLFASMLLVVALFVGAARAQTIKGTYAIKNVQTGLLLRIKDANTKNGTPIVLYNPQDWKCMTWDFKQVSGNTYQLQNLFSNKTMQALGTDAGAIFNEQPLEQGKSSQQYDFEAVGKDTYLIKLSGTKQYITAPGPDADVNAQVVLAPKKGDKSQQWSIYQQSPTM</sequence>
<dbReference type="AlphaFoldDB" id="A0A1S9PB76"/>
<dbReference type="RefSeq" id="WP_078349977.1">
    <property type="nucleotide sequence ID" value="NZ_MBTF01000034.1"/>
</dbReference>
<feature type="chain" id="PRO_5012955908" description="Ricin B lectin domain-containing protein" evidence="1">
    <location>
        <begin position="21"/>
        <end position="166"/>
    </location>
</feature>
<dbReference type="CDD" id="cd00161">
    <property type="entry name" value="beta-trefoil_Ricin-like"/>
    <property type="match status" value="1"/>
</dbReference>
<name>A0A1S9PB76_9SPHI</name>
<dbReference type="InterPro" id="IPR000772">
    <property type="entry name" value="Ricin_B_lectin"/>
</dbReference>
<dbReference type="InterPro" id="IPR035992">
    <property type="entry name" value="Ricin_B-like_lectins"/>
</dbReference>
<evidence type="ECO:0000313" key="4">
    <source>
        <dbReference type="Proteomes" id="UP000189739"/>
    </source>
</evidence>
<dbReference type="EMBL" id="MBTF01000034">
    <property type="protein sequence ID" value="OOQ58232.1"/>
    <property type="molecule type" value="Genomic_DNA"/>
</dbReference>
<organism evidence="3 4">
    <name type="scientific">Mucilaginibacter pedocola</name>
    <dbReference type="NCBI Taxonomy" id="1792845"/>
    <lineage>
        <taxon>Bacteria</taxon>
        <taxon>Pseudomonadati</taxon>
        <taxon>Bacteroidota</taxon>
        <taxon>Sphingobacteriia</taxon>
        <taxon>Sphingobacteriales</taxon>
        <taxon>Sphingobacteriaceae</taxon>
        <taxon>Mucilaginibacter</taxon>
    </lineage>
</organism>
<evidence type="ECO:0000313" key="3">
    <source>
        <dbReference type="EMBL" id="OOQ58232.1"/>
    </source>
</evidence>
<dbReference type="Proteomes" id="UP000189739">
    <property type="component" value="Unassembled WGS sequence"/>
</dbReference>
<dbReference type="STRING" id="1792845.BC343_11355"/>
<comment type="caution">
    <text evidence="3">The sequence shown here is derived from an EMBL/GenBank/DDBJ whole genome shotgun (WGS) entry which is preliminary data.</text>
</comment>
<reference evidence="3 4" key="1">
    <citation type="submission" date="2016-07" db="EMBL/GenBank/DDBJ databases">
        <title>Genomic analysis of zinc-resistant bacterium Mucilaginibacter pedocola TBZ30.</title>
        <authorList>
            <person name="Huang J."/>
            <person name="Tang J."/>
        </authorList>
    </citation>
    <scope>NUCLEOTIDE SEQUENCE [LARGE SCALE GENOMIC DNA]</scope>
    <source>
        <strain evidence="3 4">TBZ30</strain>
    </source>
</reference>
<keyword evidence="4" id="KW-1185">Reference proteome</keyword>
<proteinExistence type="predicted"/>
<protein>
    <recommendedName>
        <fullName evidence="2">Ricin B lectin domain-containing protein</fullName>
    </recommendedName>
</protein>
<dbReference type="SUPFAM" id="SSF50370">
    <property type="entry name" value="Ricin B-like lectins"/>
    <property type="match status" value="1"/>
</dbReference>
<dbReference type="Pfam" id="PF14200">
    <property type="entry name" value="RicinB_lectin_2"/>
    <property type="match status" value="1"/>
</dbReference>
<evidence type="ECO:0000256" key="1">
    <source>
        <dbReference type="SAM" id="SignalP"/>
    </source>
</evidence>
<evidence type="ECO:0000259" key="2">
    <source>
        <dbReference type="Pfam" id="PF14200"/>
    </source>
</evidence>
<dbReference type="Gene3D" id="2.80.10.50">
    <property type="match status" value="1"/>
</dbReference>
<dbReference type="OrthoDB" id="2285436at2"/>
<gene>
    <name evidence="3" type="ORF">BC343_11355</name>
</gene>